<dbReference type="Proteomes" id="UP000215244">
    <property type="component" value="Chromosome"/>
</dbReference>
<dbReference type="AlphaFoldDB" id="A0A223V1D9"/>
<keyword evidence="1" id="KW-0472">Membrane</keyword>
<evidence type="ECO:0000313" key="3">
    <source>
        <dbReference type="EMBL" id="ASV28970.1"/>
    </source>
</evidence>
<feature type="transmembrane region" description="Helical" evidence="1">
    <location>
        <begin position="265"/>
        <end position="286"/>
    </location>
</feature>
<feature type="transmembrane region" description="Helical" evidence="1">
    <location>
        <begin position="175"/>
        <end position="198"/>
    </location>
</feature>
<reference evidence="3 4" key="1">
    <citation type="submission" date="2017-08" db="EMBL/GenBank/DDBJ databases">
        <title>The complete genome sequence of Maribacter sp. B1, isolated from deep-sea sediment.</title>
        <authorList>
            <person name="Wu Y.-H."/>
            <person name="Cheng H."/>
            <person name="Xu X.-W."/>
        </authorList>
    </citation>
    <scope>NUCLEOTIDE SEQUENCE [LARGE SCALE GENOMIC DNA]</scope>
    <source>
        <strain evidence="3 4">B1</strain>
    </source>
</reference>
<feature type="domain" description="EamA" evidence="2">
    <location>
        <begin position="146"/>
        <end position="283"/>
    </location>
</feature>
<feature type="transmembrane region" description="Helical" evidence="1">
    <location>
        <begin position="143"/>
        <end position="163"/>
    </location>
</feature>
<dbReference type="InterPro" id="IPR037185">
    <property type="entry name" value="EmrE-like"/>
</dbReference>
<name>A0A223V1D9_9FLAO</name>
<evidence type="ECO:0000259" key="2">
    <source>
        <dbReference type="Pfam" id="PF00892"/>
    </source>
</evidence>
<evidence type="ECO:0000313" key="4">
    <source>
        <dbReference type="Proteomes" id="UP000215244"/>
    </source>
</evidence>
<gene>
    <name evidence="3" type="ORF">CJ263_01290</name>
</gene>
<protein>
    <submittedName>
        <fullName evidence="3">EamA family transporter</fullName>
    </submittedName>
</protein>
<proteinExistence type="predicted"/>
<feature type="transmembrane region" description="Helical" evidence="1">
    <location>
        <begin position="119"/>
        <end position="137"/>
    </location>
</feature>
<dbReference type="Pfam" id="PF00892">
    <property type="entry name" value="EamA"/>
    <property type="match status" value="2"/>
</dbReference>
<keyword evidence="1" id="KW-1133">Transmembrane helix</keyword>
<dbReference type="SUPFAM" id="SSF103481">
    <property type="entry name" value="Multidrug resistance efflux transporter EmrE"/>
    <property type="match status" value="2"/>
</dbReference>
<dbReference type="KEGG" id="marb:CJ263_01290"/>
<evidence type="ECO:0000256" key="1">
    <source>
        <dbReference type="SAM" id="Phobius"/>
    </source>
</evidence>
<keyword evidence="4" id="KW-1185">Reference proteome</keyword>
<accession>A0A223V1D9</accession>
<organism evidence="3 4">
    <name type="scientific">Maribacter cobaltidurans</name>
    <dbReference type="NCBI Taxonomy" id="1178778"/>
    <lineage>
        <taxon>Bacteria</taxon>
        <taxon>Pseudomonadati</taxon>
        <taxon>Bacteroidota</taxon>
        <taxon>Flavobacteriia</taxon>
        <taxon>Flavobacteriales</taxon>
        <taxon>Flavobacteriaceae</taxon>
        <taxon>Maribacter</taxon>
    </lineage>
</organism>
<feature type="transmembrane region" description="Helical" evidence="1">
    <location>
        <begin position="210"/>
        <end position="226"/>
    </location>
</feature>
<dbReference type="PANTHER" id="PTHR22911:SF79">
    <property type="entry name" value="MOBA-LIKE NTP TRANSFERASE DOMAIN-CONTAINING PROTEIN"/>
    <property type="match status" value="1"/>
</dbReference>
<feature type="transmembrane region" description="Helical" evidence="1">
    <location>
        <begin position="12"/>
        <end position="31"/>
    </location>
</feature>
<dbReference type="PANTHER" id="PTHR22911">
    <property type="entry name" value="ACYL-MALONYL CONDENSING ENZYME-RELATED"/>
    <property type="match status" value="1"/>
</dbReference>
<dbReference type="EMBL" id="CP022957">
    <property type="protein sequence ID" value="ASV28970.1"/>
    <property type="molecule type" value="Genomic_DNA"/>
</dbReference>
<feature type="domain" description="EamA" evidence="2">
    <location>
        <begin position="15"/>
        <end position="137"/>
    </location>
</feature>
<dbReference type="RefSeq" id="WP_094995604.1">
    <property type="nucleotide sequence ID" value="NZ_BMJL01000001.1"/>
</dbReference>
<dbReference type="GO" id="GO:0016020">
    <property type="term" value="C:membrane"/>
    <property type="evidence" value="ECO:0007669"/>
    <property type="project" value="InterPro"/>
</dbReference>
<sequence>MPKDRTLNLLHLHFIVFIWGFTAILGKLISIDSLPLVWYRMLLATGFIFVYLLVVRLWFKVDKKTLLWLVFGGIVVASHWVTFFYAIKISTVSVALAMMSTGAFFTALLEPIIFKRKIIGYELIFGILVILGLALIFKVESTYTQGMTVALISAFLASIFSLVNGKLVKYHRPSLISFYELGVGVLFLTVVLALRQNFTEGFFHLSMKDLLFLIILALVCTAYAFIASIKVMRILTPYTVMLTTNLEPVYGLVLAWLIFGSEEKMNPLFYVGATIILMTVILNGVLKYRAGIK</sequence>
<dbReference type="InterPro" id="IPR000620">
    <property type="entry name" value="EamA_dom"/>
</dbReference>
<feature type="transmembrane region" description="Helical" evidence="1">
    <location>
        <begin position="37"/>
        <end position="59"/>
    </location>
</feature>
<feature type="transmembrane region" description="Helical" evidence="1">
    <location>
        <begin position="66"/>
        <end position="87"/>
    </location>
</feature>
<dbReference type="OrthoDB" id="9150437at2"/>
<feature type="transmembrane region" description="Helical" evidence="1">
    <location>
        <begin position="93"/>
        <end position="112"/>
    </location>
</feature>
<feature type="transmembrane region" description="Helical" evidence="1">
    <location>
        <begin position="238"/>
        <end position="259"/>
    </location>
</feature>
<keyword evidence="1" id="KW-0812">Transmembrane</keyword>